<gene>
    <name evidence="1" type="ORF">Amme3_00048</name>
</gene>
<evidence type="ECO:0000313" key="1">
    <source>
        <dbReference type="EMBL" id="WYV99044.1"/>
    </source>
</evidence>
<accession>A0AAX4MXA2</accession>
<proteinExistence type="predicted"/>
<name>A0AAX4MXA2_9CAUD</name>
<dbReference type="Proteomes" id="UP001438490">
    <property type="component" value="Segment"/>
</dbReference>
<dbReference type="EMBL" id="PP496413">
    <property type="protein sequence ID" value="WYV99044.1"/>
    <property type="molecule type" value="Genomic_DNA"/>
</dbReference>
<sequence length="70" mass="7891">MRRGQRVRVVNSEACFNGKIGVIFDTIRKDVWDDPGVPEFIVDLDPIEDEMGELVDATGLLFNITELEPV</sequence>
<reference evidence="1 2" key="1">
    <citation type="submission" date="2024-03" db="EMBL/GenBank/DDBJ databases">
        <title>Isolation and characterization of a phage collection against Pseudomonas putida.</title>
        <authorList>
            <person name="Brauer A."/>
            <person name="Rosendahl S."/>
            <person name="Kangsep A."/>
            <person name="Rikberg R."/>
            <person name="Lewanczyk A.C."/>
            <person name="Horak R."/>
            <person name="Tamman H."/>
        </authorList>
    </citation>
    <scope>NUCLEOTIDE SEQUENCE [LARGE SCALE GENOMIC DNA]</scope>
</reference>
<organism evidence="1 2">
    <name type="scientific">Pseudomonas phage vB_PpuM-Amme-3</name>
    <dbReference type="NCBI Taxonomy" id="3132617"/>
    <lineage>
        <taxon>Viruses</taxon>
        <taxon>Duplodnaviria</taxon>
        <taxon>Heunggongvirae</taxon>
        <taxon>Uroviricota</taxon>
        <taxon>Caudoviricetes</taxon>
        <taxon>Vandenendeviridae</taxon>
        <taxon>Gorskivirinae</taxon>
        <taxon>Tartuvirus</taxon>
        <taxon>Tartuvirus amme3</taxon>
    </lineage>
</organism>
<protein>
    <submittedName>
        <fullName evidence="1">Uncharacterized protein</fullName>
    </submittedName>
</protein>
<keyword evidence="2" id="KW-1185">Reference proteome</keyword>
<evidence type="ECO:0000313" key="2">
    <source>
        <dbReference type="Proteomes" id="UP001438490"/>
    </source>
</evidence>